<dbReference type="InterPro" id="IPR016576">
    <property type="entry name" value="Ribosomal_mL63"/>
</dbReference>
<protein>
    <recommendedName>
        <fullName evidence="3">Ribosomal protein 63, mitochondrial</fullName>
    </recommendedName>
</protein>
<evidence type="ECO:0000313" key="2">
    <source>
        <dbReference type="Proteomes" id="UP000192578"/>
    </source>
</evidence>
<dbReference type="GO" id="GO:0003735">
    <property type="term" value="F:structural constituent of ribosome"/>
    <property type="evidence" value="ECO:0007669"/>
    <property type="project" value="TreeGrafter"/>
</dbReference>
<gene>
    <name evidence="1" type="ORF">BV898_10400</name>
</gene>
<evidence type="ECO:0008006" key="3">
    <source>
        <dbReference type="Google" id="ProtNLM"/>
    </source>
</evidence>
<organism evidence="1 2">
    <name type="scientific">Hypsibius exemplaris</name>
    <name type="common">Freshwater tardigrade</name>
    <dbReference type="NCBI Taxonomy" id="2072580"/>
    <lineage>
        <taxon>Eukaryota</taxon>
        <taxon>Metazoa</taxon>
        <taxon>Ecdysozoa</taxon>
        <taxon>Tardigrada</taxon>
        <taxon>Eutardigrada</taxon>
        <taxon>Parachela</taxon>
        <taxon>Hypsibioidea</taxon>
        <taxon>Hypsibiidae</taxon>
        <taxon>Hypsibius</taxon>
    </lineage>
</organism>
<dbReference type="PANTHER" id="PTHR14520:SF4">
    <property type="entry name" value="LARGE RIBOSOMAL SUBUNIT PROTEIN ML63"/>
    <property type="match status" value="1"/>
</dbReference>
<accession>A0A1W0WJJ2</accession>
<dbReference type="PANTHER" id="PTHR14520">
    <property type="entry name" value="MITOCHONDRIAL RIBOSOMAL PROTEIN 63"/>
    <property type="match status" value="1"/>
</dbReference>
<proteinExistence type="predicted"/>
<dbReference type="GO" id="GO:0032543">
    <property type="term" value="P:mitochondrial translation"/>
    <property type="evidence" value="ECO:0007669"/>
    <property type="project" value="TreeGrafter"/>
</dbReference>
<dbReference type="OrthoDB" id="6019958at2759"/>
<dbReference type="GO" id="GO:0005761">
    <property type="term" value="C:mitochondrial ribosome"/>
    <property type="evidence" value="ECO:0007669"/>
    <property type="project" value="InterPro"/>
</dbReference>
<dbReference type="Proteomes" id="UP000192578">
    <property type="component" value="Unassembled WGS sequence"/>
</dbReference>
<dbReference type="AlphaFoldDB" id="A0A1W0WJJ2"/>
<comment type="caution">
    <text evidence="1">The sequence shown here is derived from an EMBL/GenBank/DDBJ whole genome shotgun (WGS) entry which is preliminary data.</text>
</comment>
<name>A0A1W0WJJ2_HYPEX</name>
<dbReference type="Pfam" id="PF14978">
    <property type="entry name" value="MRP-63"/>
    <property type="match status" value="1"/>
</dbReference>
<reference evidence="2" key="1">
    <citation type="submission" date="2017-01" db="EMBL/GenBank/DDBJ databases">
        <title>Comparative genomics of anhydrobiosis in the tardigrade Hypsibius dujardini.</title>
        <authorList>
            <person name="Yoshida Y."/>
            <person name="Koutsovoulos G."/>
            <person name="Laetsch D."/>
            <person name="Stevens L."/>
            <person name="Kumar S."/>
            <person name="Horikawa D."/>
            <person name="Ishino K."/>
            <person name="Komine S."/>
            <person name="Tomita M."/>
            <person name="Blaxter M."/>
            <person name="Arakawa K."/>
        </authorList>
    </citation>
    <scope>NUCLEOTIDE SEQUENCE [LARGE SCALE GENOMIC DNA]</scope>
    <source>
        <strain evidence="2">Z151</strain>
    </source>
</reference>
<sequence>MRLTVVSLWAKWPRGSVWIGKHRLIRPMGAGARSTQLKRLLWEYETMRILAKPYLTEAQEASQPDWTKAQEDLARHEAMRLNMRKHPHRLMEDHLNHLECGRQFE</sequence>
<keyword evidence="2" id="KW-1185">Reference proteome</keyword>
<dbReference type="EMBL" id="MTYJ01000089">
    <property type="protein sequence ID" value="OQV15390.1"/>
    <property type="molecule type" value="Genomic_DNA"/>
</dbReference>
<evidence type="ECO:0000313" key="1">
    <source>
        <dbReference type="EMBL" id="OQV15390.1"/>
    </source>
</evidence>